<evidence type="ECO:0008006" key="4">
    <source>
        <dbReference type="Google" id="ProtNLM"/>
    </source>
</evidence>
<proteinExistence type="predicted"/>
<organism evidence="2 3">
    <name type="scientific">Trichonephila clavipes</name>
    <name type="common">Golden silk orbweaver</name>
    <name type="synonym">Nephila clavipes</name>
    <dbReference type="NCBI Taxonomy" id="2585209"/>
    <lineage>
        <taxon>Eukaryota</taxon>
        <taxon>Metazoa</taxon>
        <taxon>Ecdysozoa</taxon>
        <taxon>Arthropoda</taxon>
        <taxon>Chelicerata</taxon>
        <taxon>Arachnida</taxon>
        <taxon>Araneae</taxon>
        <taxon>Araneomorphae</taxon>
        <taxon>Entelegynae</taxon>
        <taxon>Araneoidea</taxon>
        <taxon>Nephilidae</taxon>
        <taxon>Trichonephila</taxon>
    </lineage>
</organism>
<dbReference type="AlphaFoldDB" id="A0A8X6RZ34"/>
<keyword evidence="3" id="KW-1185">Reference proteome</keyword>
<feature type="chain" id="PRO_5036484319" description="Secreted protein" evidence="1">
    <location>
        <begin position="22"/>
        <end position="88"/>
    </location>
</feature>
<accession>A0A8X6RZ34</accession>
<gene>
    <name evidence="2" type="ORF">TNCV_1173291</name>
</gene>
<protein>
    <recommendedName>
        <fullName evidence="4">Secreted protein</fullName>
    </recommendedName>
</protein>
<feature type="signal peptide" evidence="1">
    <location>
        <begin position="1"/>
        <end position="21"/>
    </location>
</feature>
<evidence type="ECO:0000313" key="3">
    <source>
        <dbReference type="Proteomes" id="UP000887159"/>
    </source>
</evidence>
<evidence type="ECO:0000313" key="2">
    <source>
        <dbReference type="EMBL" id="GFY03371.1"/>
    </source>
</evidence>
<dbReference type="EMBL" id="BMAU01021236">
    <property type="protein sequence ID" value="GFY03371.1"/>
    <property type="molecule type" value="Genomic_DNA"/>
</dbReference>
<sequence>MPYHTFHVIAITLWLGSRTRGWHVMSSSLNAAEYSPTRGIMHIKSVVTESPSIGTVWWFEVGSVGSGGVLVTWSWSKIIRSEAVVCCD</sequence>
<reference evidence="2" key="1">
    <citation type="submission" date="2020-08" db="EMBL/GenBank/DDBJ databases">
        <title>Multicomponent nature underlies the extraordinary mechanical properties of spider dragline silk.</title>
        <authorList>
            <person name="Kono N."/>
            <person name="Nakamura H."/>
            <person name="Mori M."/>
            <person name="Yoshida Y."/>
            <person name="Ohtoshi R."/>
            <person name="Malay A.D."/>
            <person name="Moran D.A.P."/>
            <person name="Tomita M."/>
            <person name="Numata K."/>
            <person name="Arakawa K."/>
        </authorList>
    </citation>
    <scope>NUCLEOTIDE SEQUENCE</scope>
</reference>
<comment type="caution">
    <text evidence="2">The sequence shown here is derived from an EMBL/GenBank/DDBJ whole genome shotgun (WGS) entry which is preliminary data.</text>
</comment>
<name>A0A8X6RZ34_TRICX</name>
<keyword evidence="1" id="KW-0732">Signal</keyword>
<evidence type="ECO:0000256" key="1">
    <source>
        <dbReference type="SAM" id="SignalP"/>
    </source>
</evidence>
<dbReference type="Proteomes" id="UP000887159">
    <property type="component" value="Unassembled WGS sequence"/>
</dbReference>